<reference evidence="1 2" key="1">
    <citation type="journal article" date="2023" name="Plants (Basel)">
        <title>Bridging the Gap: Combining Genomics and Transcriptomics Approaches to Understand Stylosanthes scabra, an Orphan Legume from the Brazilian Caatinga.</title>
        <authorList>
            <person name="Ferreira-Neto J.R.C."/>
            <person name="da Silva M.D."/>
            <person name="Binneck E."/>
            <person name="de Melo N.F."/>
            <person name="da Silva R.H."/>
            <person name="de Melo A.L.T.M."/>
            <person name="Pandolfi V."/>
            <person name="Bustamante F.O."/>
            <person name="Brasileiro-Vidal A.C."/>
            <person name="Benko-Iseppon A.M."/>
        </authorList>
    </citation>
    <scope>NUCLEOTIDE SEQUENCE [LARGE SCALE GENOMIC DNA]</scope>
    <source>
        <tissue evidence="1">Leaves</tissue>
    </source>
</reference>
<dbReference type="Proteomes" id="UP001341840">
    <property type="component" value="Unassembled WGS sequence"/>
</dbReference>
<evidence type="ECO:0000313" key="1">
    <source>
        <dbReference type="EMBL" id="MED6139192.1"/>
    </source>
</evidence>
<organism evidence="1 2">
    <name type="scientific">Stylosanthes scabra</name>
    <dbReference type="NCBI Taxonomy" id="79078"/>
    <lineage>
        <taxon>Eukaryota</taxon>
        <taxon>Viridiplantae</taxon>
        <taxon>Streptophyta</taxon>
        <taxon>Embryophyta</taxon>
        <taxon>Tracheophyta</taxon>
        <taxon>Spermatophyta</taxon>
        <taxon>Magnoliopsida</taxon>
        <taxon>eudicotyledons</taxon>
        <taxon>Gunneridae</taxon>
        <taxon>Pentapetalae</taxon>
        <taxon>rosids</taxon>
        <taxon>fabids</taxon>
        <taxon>Fabales</taxon>
        <taxon>Fabaceae</taxon>
        <taxon>Papilionoideae</taxon>
        <taxon>50 kb inversion clade</taxon>
        <taxon>dalbergioids sensu lato</taxon>
        <taxon>Dalbergieae</taxon>
        <taxon>Pterocarpus clade</taxon>
        <taxon>Stylosanthes</taxon>
    </lineage>
</organism>
<name>A0ABU6SRW8_9FABA</name>
<dbReference type="EMBL" id="JASCZI010061640">
    <property type="protein sequence ID" value="MED6139192.1"/>
    <property type="molecule type" value="Genomic_DNA"/>
</dbReference>
<gene>
    <name evidence="1" type="ORF">PIB30_081570</name>
</gene>
<accession>A0ABU6SRW8</accession>
<keyword evidence="2" id="KW-1185">Reference proteome</keyword>
<comment type="caution">
    <text evidence="1">The sequence shown here is derived from an EMBL/GenBank/DDBJ whole genome shotgun (WGS) entry which is preliminary data.</text>
</comment>
<proteinExistence type="predicted"/>
<feature type="non-terminal residue" evidence="1">
    <location>
        <position position="1"/>
    </location>
</feature>
<protein>
    <submittedName>
        <fullName evidence="1">Uncharacterized protein</fullName>
    </submittedName>
</protein>
<sequence>GSQGNPSRIQSLSHTLISLSLETPTATLSHPLPQTLSQPIYSLHATTITLPIIVSPPAPPPFKEHCRFAVHRPLRVFTLHRRRNRSFILFKAHRCLVTA</sequence>
<evidence type="ECO:0000313" key="2">
    <source>
        <dbReference type="Proteomes" id="UP001341840"/>
    </source>
</evidence>